<dbReference type="Proteomes" id="UP000272412">
    <property type="component" value="Unassembled WGS sequence"/>
</dbReference>
<dbReference type="KEGG" id="nwx:CGZ65_11805"/>
<dbReference type="GO" id="GO:0016887">
    <property type="term" value="F:ATP hydrolysis activity"/>
    <property type="evidence" value="ECO:0007669"/>
    <property type="project" value="InterPro"/>
</dbReference>
<dbReference type="GO" id="GO:0005524">
    <property type="term" value="F:ATP binding"/>
    <property type="evidence" value="ECO:0007669"/>
    <property type="project" value="UniProtKB-KW"/>
</dbReference>
<dbReference type="RefSeq" id="WP_096295946.1">
    <property type="nucleotide sequence ID" value="NZ_CP023429.1"/>
</dbReference>
<dbReference type="InterPro" id="IPR027417">
    <property type="entry name" value="P-loop_NTPase"/>
</dbReference>
<dbReference type="PROSITE" id="PS00662">
    <property type="entry name" value="T2SP_E"/>
    <property type="match status" value="1"/>
</dbReference>
<dbReference type="AlphaFoldDB" id="A0A3N4N3J8"/>
<dbReference type="Pfam" id="PF05157">
    <property type="entry name" value="MshEN"/>
    <property type="match status" value="1"/>
</dbReference>
<dbReference type="OrthoDB" id="5790493at2"/>
<sequence length="559" mass="62353">MSVGLLRVLVQSQTITPTQAEHYQAAIKAHKDIMSMLFDDGVISPKALGELVARVFSYPLLDLHHYPRSHVLTDVLTEEQMVQNRCVPIFRRGRKVYLAVSDPTQIQNFQKIAFSLGISVDLVVVPHDQLSSLLEWIGQRSTTILKEITQEQESSQPSQALYIDNEEAEDGPIPRFIHKTLSDALNAGASDIHFEFYEQMARVRFRVDGQLREVVQPPVAVRGQLASRIKVMARLDISEKRVPQDGRIQIAFHKHGRPIDFRVSTLPTLFGEKVVMRILNSDATTLNIDQLGFEPFQKEMLLEAIHRPYGMVLVTGPTGSGKTVSLYTCLNILNTEDVNISTAEDPAEINLPGINQVNVNDKQGLTFAAALKSFLRQDPDIIMVGEIRDLETADIAIKAAQTGHMVFSTLHTNNAPATLSRMLNMGVAPFNIASSVSLIMAQRLLRRLCPNCKKAIERPPVPALKKAGFTDEDLAKDWQMYRPVGCDSCRGKGFKGRVGVYEVMPITEEMQRVIMNNGTEVDIQNMAYQEGMVDLRRAGLLKVMQGLTSLEEVTAHTND</sequence>
<comment type="caution">
    <text evidence="7">The sequence shown here is derived from an EMBL/GenBank/DDBJ whole genome shotgun (WGS) entry which is preliminary data.</text>
</comment>
<keyword evidence="5" id="KW-0067">ATP-binding</keyword>
<evidence type="ECO:0000259" key="6">
    <source>
        <dbReference type="PROSITE" id="PS00662"/>
    </source>
</evidence>
<dbReference type="Gene3D" id="3.40.50.300">
    <property type="entry name" value="P-loop containing nucleotide triphosphate hydrolases"/>
    <property type="match status" value="1"/>
</dbReference>
<dbReference type="Gene3D" id="3.30.450.90">
    <property type="match status" value="1"/>
</dbReference>
<dbReference type="GO" id="GO:0005737">
    <property type="term" value="C:cytoplasm"/>
    <property type="evidence" value="ECO:0007669"/>
    <property type="project" value="UniProtKB-SubCell"/>
</dbReference>
<dbReference type="FunFam" id="3.40.50.300:FF:000398">
    <property type="entry name" value="Type IV pilus assembly ATPase PilB"/>
    <property type="match status" value="1"/>
</dbReference>
<gene>
    <name evidence="7" type="primary">pilB</name>
    <name evidence="7" type="ORF">EGK74_00425</name>
</gene>
<comment type="similarity">
    <text evidence="2">Belongs to the GSP E family.</text>
</comment>
<dbReference type="Gene3D" id="3.30.300.160">
    <property type="entry name" value="Type II secretion system, protein E, N-terminal domain"/>
    <property type="match status" value="1"/>
</dbReference>
<comment type="subcellular location">
    <subcellularLocation>
        <location evidence="1">Cytoplasm</location>
    </subcellularLocation>
</comment>
<evidence type="ECO:0000256" key="1">
    <source>
        <dbReference type="ARBA" id="ARBA00004496"/>
    </source>
</evidence>
<dbReference type="InterPro" id="IPR007831">
    <property type="entry name" value="T2SS_GspE_N"/>
</dbReference>
<evidence type="ECO:0000256" key="5">
    <source>
        <dbReference type="ARBA" id="ARBA00022840"/>
    </source>
</evidence>
<reference evidence="7 8" key="1">
    <citation type="submission" date="2018-11" db="EMBL/GenBank/DDBJ databases">
        <title>Neisseria weixii sp. nov. isolated from the rectal contents of plateau pika (Ochotona cruzoniae).</title>
        <authorList>
            <person name="Zhang G."/>
        </authorList>
    </citation>
    <scope>NUCLEOTIDE SEQUENCE [LARGE SCALE GENOMIC DNA]</scope>
    <source>
        <strain evidence="7 8">10009</strain>
    </source>
</reference>
<name>A0A3N4N3J8_9NEIS</name>
<evidence type="ECO:0000256" key="3">
    <source>
        <dbReference type="ARBA" id="ARBA00022490"/>
    </source>
</evidence>
<feature type="domain" description="Bacterial type II secretion system protein E" evidence="6">
    <location>
        <begin position="375"/>
        <end position="389"/>
    </location>
</feature>
<dbReference type="InterPro" id="IPR037257">
    <property type="entry name" value="T2SS_E_N_sf"/>
</dbReference>
<evidence type="ECO:0000256" key="4">
    <source>
        <dbReference type="ARBA" id="ARBA00022741"/>
    </source>
</evidence>
<dbReference type="CDD" id="cd01129">
    <property type="entry name" value="PulE-GspE-like"/>
    <property type="match status" value="1"/>
</dbReference>
<evidence type="ECO:0000256" key="2">
    <source>
        <dbReference type="ARBA" id="ARBA00006611"/>
    </source>
</evidence>
<evidence type="ECO:0000313" key="7">
    <source>
        <dbReference type="EMBL" id="RPD90854.1"/>
    </source>
</evidence>
<dbReference type="EMBL" id="RPFL01000001">
    <property type="protein sequence ID" value="RPD90854.1"/>
    <property type="molecule type" value="Genomic_DNA"/>
</dbReference>
<proteinExistence type="inferred from homology"/>
<dbReference type="InterPro" id="IPR001482">
    <property type="entry name" value="T2SS/T4SS_dom"/>
</dbReference>
<keyword evidence="4" id="KW-0547">Nucleotide-binding</keyword>
<keyword evidence="3" id="KW-0963">Cytoplasm</keyword>
<dbReference type="FunFam" id="3.30.450.90:FF:000001">
    <property type="entry name" value="Type II secretion system ATPase GspE"/>
    <property type="match status" value="1"/>
</dbReference>
<protein>
    <submittedName>
        <fullName evidence="7">Type IV-A pilus assembly ATPase PilB</fullName>
    </submittedName>
</protein>
<dbReference type="Pfam" id="PF00437">
    <property type="entry name" value="T2SSE"/>
    <property type="match status" value="1"/>
</dbReference>
<dbReference type="SUPFAM" id="SSF52540">
    <property type="entry name" value="P-loop containing nucleoside triphosphate hydrolases"/>
    <property type="match status" value="1"/>
</dbReference>
<organism evidence="7 8">
    <name type="scientific">Neisseria weixii</name>
    <dbReference type="NCBI Taxonomy" id="1853276"/>
    <lineage>
        <taxon>Bacteria</taxon>
        <taxon>Pseudomonadati</taxon>
        <taxon>Pseudomonadota</taxon>
        <taxon>Betaproteobacteria</taxon>
        <taxon>Neisseriales</taxon>
        <taxon>Neisseriaceae</taxon>
        <taxon>Neisseria</taxon>
    </lineage>
</organism>
<accession>A0A3N4N3J8</accession>
<dbReference type="GO" id="GO:0009297">
    <property type="term" value="P:pilus assembly"/>
    <property type="evidence" value="ECO:0007669"/>
    <property type="project" value="InterPro"/>
</dbReference>
<dbReference type="PANTHER" id="PTHR30258:SF1">
    <property type="entry name" value="PROTEIN TRANSPORT PROTEIN HOFB HOMOLOG"/>
    <property type="match status" value="1"/>
</dbReference>
<keyword evidence="8" id="KW-1185">Reference proteome</keyword>
<dbReference type="InterPro" id="IPR013374">
    <property type="entry name" value="ATPase_typ4_pilus-assembl_PilB"/>
</dbReference>
<dbReference type="NCBIfam" id="TIGR02538">
    <property type="entry name" value="type_IV_pilB"/>
    <property type="match status" value="1"/>
</dbReference>
<dbReference type="SUPFAM" id="SSF160246">
    <property type="entry name" value="EspE N-terminal domain-like"/>
    <property type="match status" value="1"/>
</dbReference>
<dbReference type="PANTHER" id="PTHR30258">
    <property type="entry name" value="TYPE II SECRETION SYSTEM PROTEIN GSPE-RELATED"/>
    <property type="match status" value="1"/>
</dbReference>
<dbReference type="GO" id="GO:0005886">
    <property type="term" value="C:plasma membrane"/>
    <property type="evidence" value="ECO:0007669"/>
    <property type="project" value="TreeGrafter"/>
</dbReference>
<evidence type="ECO:0000313" key="8">
    <source>
        <dbReference type="Proteomes" id="UP000272412"/>
    </source>
</evidence>